<evidence type="ECO:0000256" key="7">
    <source>
        <dbReference type="ARBA" id="ARBA00022833"/>
    </source>
</evidence>
<evidence type="ECO:0000313" key="12">
    <source>
        <dbReference type="Proteomes" id="UP000187013"/>
    </source>
</evidence>
<feature type="domain" description="Transglutaminase-like" evidence="10">
    <location>
        <begin position="174"/>
        <end position="229"/>
    </location>
</feature>
<keyword evidence="7" id="KW-0862">Zinc</keyword>
<dbReference type="Pfam" id="PF01841">
    <property type="entry name" value="Transglut_core"/>
    <property type="match status" value="1"/>
</dbReference>
<keyword evidence="6" id="KW-0479">Metal-binding</keyword>
<dbReference type="GO" id="GO:0046872">
    <property type="term" value="F:metal ion binding"/>
    <property type="evidence" value="ECO:0007669"/>
    <property type="project" value="UniProtKB-KW"/>
</dbReference>
<evidence type="ECO:0000256" key="9">
    <source>
        <dbReference type="SAM" id="MobiDB-lite"/>
    </source>
</evidence>
<dbReference type="OrthoDB" id="409136at2759"/>
<evidence type="ECO:0000256" key="1">
    <source>
        <dbReference type="ARBA" id="ARBA00001650"/>
    </source>
</evidence>
<dbReference type="Proteomes" id="UP000187013">
    <property type="component" value="Unassembled WGS sequence"/>
</dbReference>
<dbReference type="GO" id="GO:0005634">
    <property type="term" value="C:nucleus"/>
    <property type="evidence" value="ECO:0007669"/>
    <property type="project" value="TreeGrafter"/>
</dbReference>
<dbReference type="PANTHER" id="PTHR12143:SF19">
    <property type="entry name" value="PEPTIDE-N(4)-(N-ACETYL-BETA-GLUCOSAMINYL)ASPARAGINE AMIDASE"/>
    <property type="match status" value="1"/>
</dbReference>
<dbReference type="InterPro" id="IPR050883">
    <property type="entry name" value="PNGase"/>
</dbReference>
<organism evidence="11 12">
    <name type="scientific">Zygosaccharomyces rouxii</name>
    <dbReference type="NCBI Taxonomy" id="4956"/>
    <lineage>
        <taxon>Eukaryota</taxon>
        <taxon>Fungi</taxon>
        <taxon>Dikarya</taxon>
        <taxon>Ascomycota</taxon>
        <taxon>Saccharomycotina</taxon>
        <taxon>Saccharomycetes</taxon>
        <taxon>Saccharomycetales</taxon>
        <taxon>Saccharomycetaceae</taxon>
        <taxon>Zygosaccharomyces</taxon>
    </lineage>
</organism>
<comment type="similarity">
    <text evidence="3">Belongs to the transglutaminase-like superfamily. PNGase family.</text>
</comment>
<evidence type="ECO:0000256" key="5">
    <source>
        <dbReference type="ARBA" id="ARBA00018546"/>
    </source>
</evidence>
<dbReference type="SUPFAM" id="SSF54001">
    <property type="entry name" value="Cysteine proteinases"/>
    <property type="match status" value="1"/>
</dbReference>
<protein>
    <recommendedName>
        <fullName evidence="5">Peptide-N(4)-(N-acetyl-beta-glucosaminyl)asparagine amidase</fullName>
        <ecNumber evidence="4">3.5.1.52</ecNumber>
    </recommendedName>
    <alternativeName>
        <fullName evidence="8">Peptide:N-glycanase 1</fullName>
    </alternativeName>
</protein>
<evidence type="ECO:0000256" key="2">
    <source>
        <dbReference type="ARBA" id="ARBA00001947"/>
    </source>
</evidence>
<evidence type="ECO:0000259" key="10">
    <source>
        <dbReference type="SMART" id="SM00460"/>
    </source>
</evidence>
<dbReference type="GO" id="GO:0005829">
    <property type="term" value="C:cytosol"/>
    <property type="evidence" value="ECO:0007669"/>
    <property type="project" value="TreeGrafter"/>
</dbReference>
<evidence type="ECO:0000313" key="11">
    <source>
        <dbReference type="EMBL" id="GAV55318.1"/>
    </source>
</evidence>
<comment type="caution">
    <text evidence="11">The sequence shown here is derived from an EMBL/GenBank/DDBJ whole genome shotgun (WGS) entry which is preliminary data.</text>
</comment>
<gene>
    <name evidence="11" type="ORF">ZYGR_0AS06420</name>
</gene>
<dbReference type="AlphaFoldDB" id="A0A1Q3AHV4"/>
<dbReference type="EC" id="3.5.1.52" evidence="4"/>
<comment type="cofactor">
    <cofactor evidence="2">
        <name>Zn(2+)</name>
        <dbReference type="ChEBI" id="CHEBI:29105"/>
    </cofactor>
</comment>
<dbReference type="FunFam" id="3.10.620.30:FF:000004">
    <property type="entry name" value="Peptidase (PNG1)"/>
    <property type="match status" value="1"/>
</dbReference>
<feature type="compositionally biased region" description="Basic and acidic residues" evidence="9">
    <location>
        <begin position="316"/>
        <end position="326"/>
    </location>
</feature>
<dbReference type="SMART" id="SM00460">
    <property type="entry name" value="TGc"/>
    <property type="match status" value="1"/>
</dbReference>
<evidence type="ECO:0000256" key="6">
    <source>
        <dbReference type="ARBA" id="ARBA00022723"/>
    </source>
</evidence>
<reference evidence="11 12" key="1">
    <citation type="submission" date="2016-08" db="EMBL/GenBank/DDBJ databases">
        <title>Draft genome sequence of allopolyploid Zygosaccharomyces rouxii.</title>
        <authorList>
            <person name="Watanabe J."/>
            <person name="Uehara K."/>
            <person name="Mogi Y."/>
            <person name="Tsukioka Y."/>
        </authorList>
    </citation>
    <scope>NUCLEOTIDE SEQUENCE [LARGE SCALE GENOMIC DNA]</scope>
    <source>
        <strain evidence="11 12">NBRC 110957</strain>
    </source>
</reference>
<sequence length="353" mass="41683">MSETGTESVYERASTMFLKRYKDYVIGKYRQVSDVHRFHELLRLNGFARELYGLSRRLCTIYENPDWHSKVLDILDLELIYGNVERMPKKVEDEYTDNLVKELLRYFKNDFFQWCNQPNCDKCGPGSSKYQNTVSVVGPNEEEAKYDCHVVELYKCNVCGTETRFPRYNDPAKLLETRKGRCGEWANLFTLILKSFGLEARYVWNREDHVWNEYYSPFLKKWVHLDSCEQSFDQPYIYAVNWNKSMSYCIAYSNDTVIDVSKRYIIKNQLPRDQIKENDLQFFCYYVTKQLRSSLRDNEIYNLDCRDNLEKLEWALKPSSSDEKETPTNAGNPGAGRESGSAEWKQQRGEDGK</sequence>
<evidence type="ECO:0000256" key="4">
    <source>
        <dbReference type="ARBA" id="ARBA00012158"/>
    </source>
</evidence>
<dbReference type="Gene3D" id="3.10.620.30">
    <property type="match status" value="1"/>
</dbReference>
<dbReference type="GO" id="GO:0006516">
    <property type="term" value="P:glycoprotein catabolic process"/>
    <property type="evidence" value="ECO:0007669"/>
    <property type="project" value="TreeGrafter"/>
</dbReference>
<evidence type="ECO:0000256" key="8">
    <source>
        <dbReference type="ARBA" id="ARBA00032858"/>
    </source>
</evidence>
<feature type="region of interest" description="Disordered" evidence="9">
    <location>
        <begin position="316"/>
        <end position="353"/>
    </location>
</feature>
<proteinExistence type="inferred from homology"/>
<accession>A0A1Q3AHV4</accession>
<dbReference type="EMBL" id="BDGX01000045">
    <property type="protein sequence ID" value="GAV55318.1"/>
    <property type="molecule type" value="Genomic_DNA"/>
</dbReference>
<comment type="catalytic activity">
    <reaction evidence="1">
        <text>Hydrolysis of an N(4)-(acetyl-beta-D-glucosaminyl)asparagine residue in which the glucosamine residue may be further glycosylated, to yield a (substituted) N-acetyl-beta-D-glucosaminylamine and a peptide containing an aspartate residue.</text>
        <dbReference type="EC" id="3.5.1.52"/>
    </reaction>
</comment>
<dbReference type="Gene3D" id="2.20.25.10">
    <property type="match status" value="1"/>
</dbReference>
<evidence type="ECO:0000256" key="3">
    <source>
        <dbReference type="ARBA" id="ARBA00009390"/>
    </source>
</evidence>
<dbReference type="InterPro" id="IPR002931">
    <property type="entry name" value="Transglutaminase-like"/>
</dbReference>
<dbReference type="GO" id="GO:0000224">
    <property type="term" value="F:peptide-N4-(N-acetyl-beta-glucosaminyl)asparagine amidase activity"/>
    <property type="evidence" value="ECO:0007669"/>
    <property type="project" value="UniProtKB-EC"/>
</dbReference>
<dbReference type="InterPro" id="IPR038765">
    <property type="entry name" value="Papain-like_cys_pep_sf"/>
</dbReference>
<name>A0A1Q3AHV4_ZYGRO</name>
<dbReference type="PANTHER" id="PTHR12143">
    <property type="entry name" value="PEPTIDE N-GLYCANASE PNGASE -RELATED"/>
    <property type="match status" value="1"/>
</dbReference>